<gene>
    <name evidence="2" type="ORF">C2845_PM14G02690</name>
</gene>
<feature type="chain" id="PRO_5018087459" evidence="1">
    <location>
        <begin position="26"/>
        <end position="98"/>
    </location>
</feature>
<name>A0A3L6PQ82_PANMI</name>
<keyword evidence="1" id="KW-0732">Signal</keyword>
<protein>
    <submittedName>
        <fullName evidence="2">Uncharacterized protein</fullName>
    </submittedName>
</protein>
<dbReference type="EMBL" id="PQIB02000016">
    <property type="protein sequence ID" value="RLM61983.1"/>
    <property type="molecule type" value="Genomic_DNA"/>
</dbReference>
<evidence type="ECO:0000256" key="1">
    <source>
        <dbReference type="SAM" id="SignalP"/>
    </source>
</evidence>
<organism evidence="2 3">
    <name type="scientific">Panicum miliaceum</name>
    <name type="common">Proso millet</name>
    <name type="synonym">Broomcorn millet</name>
    <dbReference type="NCBI Taxonomy" id="4540"/>
    <lineage>
        <taxon>Eukaryota</taxon>
        <taxon>Viridiplantae</taxon>
        <taxon>Streptophyta</taxon>
        <taxon>Embryophyta</taxon>
        <taxon>Tracheophyta</taxon>
        <taxon>Spermatophyta</taxon>
        <taxon>Magnoliopsida</taxon>
        <taxon>Liliopsida</taxon>
        <taxon>Poales</taxon>
        <taxon>Poaceae</taxon>
        <taxon>PACMAD clade</taxon>
        <taxon>Panicoideae</taxon>
        <taxon>Panicodae</taxon>
        <taxon>Paniceae</taxon>
        <taxon>Panicinae</taxon>
        <taxon>Panicum</taxon>
        <taxon>Panicum sect. Panicum</taxon>
    </lineage>
</organism>
<accession>A0A3L6PQ82</accession>
<evidence type="ECO:0000313" key="2">
    <source>
        <dbReference type="EMBL" id="RLM61983.1"/>
    </source>
</evidence>
<dbReference type="AlphaFoldDB" id="A0A3L6PQ82"/>
<sequence>MAKCTKHTAIIQGLWLLSLVILASSTVMRARVIGQSEDASNTRSMMMTTVGPASSSILGRDAERRPCECYTMPLAFYCCDCGGKCYDSMDECQIHRHR</sequence>
<dbReference type="InterPro" id="IPR009540">
    <property type="entry name" value="BAP"/>
</dbReference>
<proteinExistence type="predicted"/>
<reference evidence="3" key="1">
    <citation type="journal article" date="2019" name="Nat. Commun.">
        <title>The genome of broomcorn millet.</title>
        <authorList>
            <person name="Zou C."/>
            <person name="Miki D."/>
            <person name="Li D."/>
            <person name="Tang Q."/>
            <person name="Xiao L."/>
            <person name="Rajput S."/>
            <person name="Deng P."/>
            <person name="Jia W."/>
            <person name="Huang R."/>
            <person name="Zhang M."/>
            <person name="Sun Y."/>
            <person name="Hu J."/>
            <person name="Fu X."/>
            <person name="Schnable P.S."/>
            <person name="Li F."/>
            <person name="Zhang H."/>
            <person name="Feng B."/>
            <person name="Zhu X."/>
            <person name="Liu R."/>
            <person name="Schnable J.C."/>
            <person name="Zhu J.-K."/>
            <person name="Zhang H."/>
        </authorList>
    </citation>
    <scope>NUCLEOTIDE SEQUENCE [LARGE SCALE GENOMIC DNA]</scope>
</reference>
<evidence type="ECO:0000313" key="3">
    <source>
        <dbReference type="Proteomes" id="UP000275267"/>
    </source>
</evidence>
<feature type="signal peptide" evidence="1">
    <location>
        <begin position="1"/>
        <end position="25"/>
    </location>
</feature>
<dbReference type="Proteomes" id="UP000275267">
    <property type="component" value="Unassembled WGS sequence"/>
</dbReference>
<dbReference type="Pfam" id="PF06639">
    <property type="entry name" value="BAP"/>
    <property type="match status" value="1"/>
</dbReference>
<keyword evidence="3" id="KW-1185">Reference proteome</keyword>
<dbReference type="OrthoDB" id="10555652at2759"/>
<comment type="caution">
    <text evidence="2">The sequence shown here is derived from an EMBL/GenBank/DDBJ whole genome shotgun (WGS) entry which is preliminary data.</text>
</comment>